<dbReference type="Proteomes" id="UP000185596">
    <property type="component" value="Unassembled WGS sequence"/>
</dbReference>
<dbReference type="InterPro" id="IPR012338">
    <property type="entry name" value="Beta-lactam/transpept-like"/>
</dbReference>
<comment type="caution">
    <text evidence="2">The sequence shown here is derived from an EMBL/GenBank/DDBJ whole genome shotgun (WGS) entry which is preliminary data.</text>
</comment>
<dbReference type="InterPro" id="IPR050491">
    <property type="entry name" value="AmpC-like"/>
</dbReference>
<gene>
    <name evidence="2" type="ORF">BU204_37865</name>
</gene>
<dbReference type="PANTHER" id="PTHR46825">
    <property type="entry name" value="D-ALANYL-D-ALANINE-CARBOXYPEPTIDASE/ENDOPEPTIDASE AMPH"/>
    <property type="match status" value="1"/>
</dbReference>
<evidence type="ECO:0000313" key="3">
    <source>
        <dbReference type="Proteomes" id="UP000185596"/>
    </source>
</evidence>
<accession>A0A1Q8BQ58</accession>
<dbReference type="InterPro" id="IPR001466">
    <property type="entry name" value="Beta-lactam-related"/>
</dbReference>
<keyword evidence="3" id="KW-1185">Reference proteome</keyword>
<dbReference type="PANTHER" id="PTHR46825:SF7">
    <property type="entry name" value="D-ALANYL-D-ALANINE CARBOXYPEPTIDASE"/>
    <property type="match status" value="1"/>
</dbReference>
<organism evidence="2 3">
    <name type="scientific">Actinophytocola xanthii</name>
    <dbReference type="NCBI Taxonomy" id="1912961"/>
    <lineage>
        <taxon>Bacteria</taxon>
        <taxon>Bacillati</taxon>
        <taxon>Actinomycetota</taxon>
        <taxon>Actinomycetes</taxon>
        <taxon>Pseudonocardiales</taxon>
        <taxon>Pseudonocardiaceae</taxon>
    </lineage>
</organism>
<dbReference type="OrthoDB" id="503788at2"/>
<protein>
    <recommendedName>
        <fullName evidence="1">Beta-lactamase-related domain-containing protein</fullName>
    </recommendedName>
</protein>
<dbReference type="AlphaFoldDB" id="A0A1Q8BQ58"/>
<evidence type="ECO:0000313" key="2">
    <source>
        <dbReference type="EMBL" id="OLF04235.1"/>
    </source>
</evidence>
<dbReference type="SUPFAM" id="SSF56601">
    <property type="entry name" value="beta-lactamase/transpeptidase-like"/>
    <property type="match status" value="1"/>
</dbReference>
<sequence>YAYQHQGRLRVLDMSWTNPSRAYAAGEIISTTRDLDRFANALLGGDLLPADLLAELRAAVPSQGGDSYGLGLEVVPTSEECGGVYEGHSGGIHGYNSFLLRSTNGARRLVVSVTLGAVDLTDQEAAIRYVYALQDLMATALCGAEEPTAPFATAVTPHL</sequence>
<dbReference type="RefSeq" id="WP_143230065.1">
    <property type="nucleotide sequence ID" value="NZ_MSIE01000189.1"/>
</dbReference>
<evidence type="ECO:0000259" key="1">
    <source>
        <dbReference type="Pfam" id="PF00144"/>
    </source>
</evidence>
<proteinExistence type="predicted"/>
<dbReference type="Pfam" id="PF00144">
    <property type="entry name" value="Beta-lactamase"/>
    <property type="match status" value="1"/>
</dbReference>
<dbReference type="EMBL" id="MSIE01000189">
    <property type="protein sequence ID" value="OLF04235.1"/>
    <property type="molecule type" value="Genomic_DNA"/>
</dbReference>
<feature type="non-terminal residue" evidence="2">
    <location>
        <position position="1"/>
    </location>
</feature>
<feature type="domain" description="Beta-lactamase-related" evidence="1">
    <location>
        <begin position="17"/>
        <end position="102"/>
    </location>
</feature>
<dbReference type="STRING" id="1912961.BU204_37865"/>
<reference evidence="2 3" key="1">
    <citation type="submission" date="2016-12" db="EMBL/GenBank/DDBJ databases">
        <title>The draft genome sequence of Actinophytocola sp. 11-183.</title>
        <authorList>
            <person name="Wang W."/>
            <person name="Yuan L."/>
        </authorList>
    </citation>
    <scope>NUCLEOTIDE SEQUENCE [LARGE SCALE GENOMIC DNA]</scope>
    <source>
        <strain evidence="2 3">11-183</strain>
    </source>
</reference>
<dbReference type="Gene3D" id="3.40.710.10">
    <property type="entry name" value="DD-peptidase/beta-lactamase superfamily"/>
    <property type="match status" value="1"/>
</dbReference>
<name>A0A1Q8BQ58_9PSEU</name>